<dbReference type="SUPFAM" id="SSF48371">
    <property type="entry name" value="ARM repeat"/>
    <property type="match status" value="1"/>
</dbReference>
<feature type="region of interest" description="Disordered" evidence="10">
    <location>
        <begin position="925"/>
        <end position="949"/>
    </location>
</feature>
<evidence type="ECO:0000313" key="11">
    <source>
        <dbReference type="EMBL" id="PKK92187.1"/>
    </source>
</evidence>
<dbReference type="Gene3D" id="1.20.1250.20">
    <property type="entry name" value="MFS general substrate transporter like domains"/>
    <property type="match status" value="1"/>
</dbReference>
<evidence type="ECO:0000256" key="6">
    <source>
        <dbReference type="ARBA" id="ARBA00022989"/>
    </source>
</evidence>
<feature type="transmembrane region" description="Helical" evidence="9">
    <location>
        <begin position="20"/>
        <end position="40"/>
    </location>
</feature>
<dbReference type="SMART" id="SM00567">
    <property type="entry name" value="EZ_HEAT"/>
    <property type="match status" value="14"/>
</dbReference>
<dbReference type="Gene3D" id="1.25.10.10">
    <property type="entry name" value="Leucine-rich Repeat Variant"/>
    <property type="match status" value="5"/>
</dbReference>
<evidence type="ECO:0000313" key="12">
    <source>
        <dbReference type="Proteomes" id="UP000233256"/>
    </source>
</evidence>
<feature type="compositionally biased region" description="Acidic residues" evidence="10">
    <location>
        <begin position="934"/>
        <end position="944"/>
    </location>
</feature>
<feature type="transmembrane region" description="Helical" evidence="9">
    <location>
        <begin position="180"/>
        <end position="197"/>
    </location>
</feature>
<accession>A0A2N1PV17</accession>
<comment type="function">
    <text evidence="8">Catalyzes the hydroxylation of the N(6)-(4-aminobutyl)-L-lysine intermediate produced by deoxyhypusine synthase/DHPS on a critical lysine of the eukaryotic translation initiation factor 5A/eIF-5A. This is the second step of the post-translational modification of that lysine into an unusual amino acid residue named hypusine. Hypusination is unique to mature eIF-5A factor and is essential for its function.</text>
</comment>
<feature type="transmembrane region" description="Helical" evidence="9">
    <location>
        <begin position="308"/>
        <end position="334"/>
    </location>
</feature>
<feature type="transmembrane region" description="Helical" evidence="9">
    <location>
        <begin position="52"/>
        <end position="71"/>
    </location>
</feature>
<evidence type="ECO:0000256" key="2">
    <source>
        <dbReference type="ARBA" id="ARBA00022448"/>
    </source>
</evidence>
<dbReference type="PROSITE" id="PS50077">
    <property type="entry name" value="HEAT_REPEAT"/>
    <property type="match status" value="1"/>
</dbReference>
<evidence type="ECO:0000256" key="1">
    <source>
        <dbReference type="ARBA" id="ARBA00004141"/>
    </source>
</evidence>
<dbReference type="InterPro" id="IPR021133">
    <property type="entry name" value="HEAT_type_2"/>
</dbReference>
<reference evidence="11 12" key="1">
    <citation type="journal article" date="2017" name="ISME J.">
        <title>Potential for microbial H2 and metal transformations associated with novel bacteria and archaea in deep terrestrial subsurface sediments.</title>
        <authorList>
            <person name="Hernsdorf A.W."/>
            <person name="Amano Y."/>
            <person name="Miyakawa K."/>
            <person name="Ise K."/>
            <person name="Suzuki Y."/>
            <person name="Anantharaman K."/>
            <person name="Probst A."/>
            <person name="Burstein D."/>
            <person name="Thomas B.C."/>
            <person name="Banfield J.F."/>
        </authorList>
    </citation>
    <scope>NUCLEOTIDE SEQUENCE [LARGE SCALE GENOMIC DNA]</scope>
    <source>
        <strain evidence="11">HGW-Wallbacteria-1</strain>
    </source>
</reference>
<feature type="transmembrane region" description="Helical" evidence="9">
    <location>
        <begin position="231"/>
        <end position="254"/>
    </location>
</feature>
<dbReference type="PANTHER" id="PTHR12697:SF5">
    <property type="entry name" value="DEOXYHYPUSINE HYDROXYLASE"/>
    <property type="match status" value="1"/>
</dbReference>
<evidence type="ECO:0000256" key="9">
    <source>
        <dbReference type="RuleBase" id="RU363121"/>
    </source>
</evidence>
<dbReference type="Pfam" id="PF03219">
    <property type="entry name" value="TLC"/>
    <property type="match status" value="1"/>
</dbReference>
<dbReference type="InterPro" id="IPR036259">
    <property type="entry name" value="MFS_trans_sf"/>
</dbReference>
<comment type="subcellular location">
    <subcellularLocation>
        <location evidence="1 9">Membrane</location>
        <topology evidence="1 9">Multi-pass membrane protein</topology>
    </subcellularLocation>
</comment>
<feature type="transmembrane region" description="Helical" evidence="9">
    <location>
        <begin position="393"/>
        <end position="415"/>
    </location>
</feature>
<feature type="transmembrane region" description="Helical" evidence="9">
    <location>
        <begin position="274"/>
        <end position="296"/>
    </location>
</feature>
<feature type="transmembrane region" description="Helical" evidence="9">
    <location>
        <begin position="148"/>
        <end position="174"/>
    </location>
</feature>
<sequence>MSAILTRLLNVQAGDWNKILPLWIIYFCLHFGNIMGVNATNSLFVSRYSVDALPQMYIITSIMVILLSMIYSRFTDRYPRFKVVTASLLCFGSIILLAYWGLLQKNISTRTWFFPALYVMTQSIWLFGNTLFWTVATDLCNPREAKRLFPIFAAGGLMGCLASGFISTATVRYLGTENLFLVWAVFQFSTVFLFLRISSLFPSDLRSNVAAPSSGSGPWKDLFIYLKKTPFLAVLSLTTLLMWVAVTSSDFIYFKITAAWAASRGGANPDTLTALYGTVRGVSSLIALALQLFISNRVISSLGVGKSLFLFPITLFTAFISLGITFTIIPGIIIRSLRIILLTSIQDPLYNAILSPVPQNVRARVKAYLDGILVPLGIAIGGVLILTTSKFLAPGYLCLILAVLAFAWIYIAGFLKQEYINLLVTNLRDSNYNTRLMAIEALGKSRDPRALDPLVESLGDENPQIRLNAASALGRTGDSMAMEPLIACLRDRDVYVRSAAASALGELGDQRATAPLLEIFEKEGHNRVKATIISTLGTLGDPKVLKTLRENLLSEDPRIRANAIEAIGEVAGDQAVTLLFPYLKDTNNRARANACVALYRTEDPNAVFQSVDTLAAMSGHMNKWMRASAASAYGMIGEVHFAPHLLRLLDDSDLDVRRNSALALSRIRNDNVVEHLVKSISSENGPILEHIVDAIVAHGQRGIPCLRIHCGQGDAMTRANCAKSLGRIGGSEALALLKEILDDPVADVRIQAIRGIALQNPDKAFETLSPLTSDANETVRAAAVKVIGGLSDPRVPDVLIPRLEDQDPRVRSNTIDALIPFGLTDLLPGVTLLLRDREPRVRAAAAVFLQSHKDSSGIPILREMLQDQDKWTRISAIFALGSIGSPEYVDLLMDLLGDQDPDIRRTTIASLEKMGGAALDGLIESLGSGKTRDDNDDFDPSDESSDNRNVDQLIASLEDSRNLETMQAQKGSLPDKNLSGNLFLREKTASALGNINDPRAVPALLEALSSGDDLLQEKALKALRNFDSLAGNEDIRNYIFATMNRAQENLKTITHLAAIGGSDQMTALTEQLKRKGEGYIGLILDAIGILTDQHLEGVLSQQLLSSNRRSFANALEALENLVDKETSRLLVPLIESTRNLRMIAAGEQDSSEKDFLSPLMMLMESGDSQLRATAIKAFGEIGIRRFLVPLLSLRGSNDSGIGVDASEIINQIAGLLKENEKAEKTDQE</sequence>
<name>A0A2N1PV17_9BACT</name>
<keyword evidence="3 9" id="KW-0812">Transmembrane</keyword>
<dbReference type="PANTHER" id="PTHR12697">
    <property type="entry name" value="PBS LYASE HEAT-LIKE PROTEIN"/>
    <property type="match status" value="1"/>
</dbReference>
<proteinExistence type="inferred from homology"/>
<dbReference type="InterPro" id="IPR011989">
    <property type="entry name" value="ARM-like"/>
</dbReference>
<evidence type="ECO:0000256" key="8">
    <source>
        <dbReference type="ARBA" id="ARBA00045876"/>
    </source>
</evidence>
<evidence type="ECO:0000256" key="10">
    <source>
        <dbReference type="SAM" id="MobiDB-lite"/>
    </source>
</evidence>
<evidence type="ECO:0000256" key="7">
    <source>
        <dbReference type="ARBA" id="ARBA00023136"/>
    </source>
</evidence>
<dbReference type="InterPro" id="IPR004155">
    <property type="entry name" value="PBS_lyase_HEAT"/>
</dbReference>
<keyword evidence="4 9" id="KW-0547">Nucleotide-binding</keyword>
<dbReference type="GO" id="GO:0016020">
    <property type="term" value="C:membrane"/>
    <property type="evidence" value="ECO:0007669"/>
    <property type="project" value="UniProtKB-SubCell"/>
</dbReference>
<keyword evidence="7 9" id="KW-0472">Membrane</keyword>
<gene>
    <name evidence="11" type="ORF">CVV64_01900</name>
</gene>
<keyword evidence="6 9" id="KW-1133">Transmembrane helix</keyword>
<dbReference type="CDD" id="cd06174">
    <property type="entry name" value="MFS"/>
    <property type="match status" value="1"/>
</dbReference>
<dbReference type="InterPro" id="IPR016024">
    <property type="entry name" value="ARM-type_fold"/>
</dbReference>
<dbReference type="Proteomes" id="UP000233256">
    <property type="component" value="Unassembled WGS sequence"/>
</dbReference>
<dbReference type="AlphaFoldDB" id="A0A2N1PV17"/>
<dbReference type="Pfam" id="PF13646">
    <property type="entry name" value="HEAT_2"/>
    <property type="match status" value="5"/>
</dbReference>
<keyword evidence="5 9" id="KW-0067">ATP-binding</keyword>
<protein>
    <recommendedName>
        <fullName evidence="9">ADP,ATP carrier protein</fullName>
    </recommendedName>
</protein>
<organism evidence="11 12">
    <name type="scientific">Candidatus Wallbacteria bacterium HGW-Wallbacteria-1</name>
    <dbReference type="NCBI Taxonomy" id="2013854"/>
    <lineage>
        <taxon>Bacteria</taxon>
        <taxon>Candidatus Walliibacteriota</taxon>
    </lineage>
</organism>
<dbReference type="SUPFAM" id="SSF103473">
    <property type="entry name" value="MFS general substrate transporter"/>
    <property type="match status" value="1"/>
</dbReference>
<comment type="similarity">
    <text evidence="9">Belongs to the ADP/ATP translocase tlc family.</text>
</comment>
<dbReference type="GO" id="GO:0016491">
    <property type="term" value="F:oxidoreductase activity"/>
    <property type="evidence" value="ECO:0007669"/>
    <property type="project" value="TreeGrafter"/>
</dbReference>
<dbReference type="EMBL" id="PGXC01000001">
    <property type="protein sequence ID" value="PKK92187.1"/>
    <property type="molecule type" value="Genomic_DNA"/>
</dbReference>
<dbReference type="InterPro" id="IPR004667">
    <property type="entry name" value="ADP_ATP_car_bac_type"/>
</dbReference>
<evidence type="ECO:0000256" key="4">
    <source>
        <dbReference type="ARBA" id="ARBA00022741"/>
    </source>
</evidence>
<dbReference type="Pfam" id="PF03130">
    <property type="entry name" value="HEAT_PBS"/>
    <property type="match status" value="1"/>
</dbReference>
<evidence type="ECO:0000256" key="5">
    <source>
        <dbReference type="ARBA" id="ARBA00022840"/>
    </source>
</evidence>
<dbReference type="GO" id="GO:0005524">
    <property type="term" value="F:ATP binding"/>
    <property type="evidence" value="ECO:0007669"/>
    <property type="project" value="UniProtKB-KW"/>
</dbReference>
<dbReference type="GO" id="GO:0005471">
    <property type="term" value="F:ATP:ADP antiporter activity"/>
    <property type="evidence" value="ECO:0007669"/>
    <property type="project" value="InterPro"/>
</dbReference>
<feature type="transmembrane region" description="Helical" evidence="9">
    <location>
        <begin position="367"/>
        <end position="386"/>
    </location>
</feature>
<feature type="transmembrane region" description="Helical" evidence="9">
    <location>
        <begin position="112"/>
        <end position="136"/>
    </location>
</feature>
<evidence type="ECO:0000256" key="3">
    <source>
        <dbReference type="ARBA" id="ARBA00022692"/>
    </source>
</evidence>
<feature type="transmembrane region" description="Helical" evidence="9">
    <location>
        <begin position="83"/>
        <end position="100"/>
    </location>
</feature>
<keyword evidence="2 9" id="KW-0813">Transport</keyword>
<comment type="caution">
    <text evidence="11">The sequence shown here is derived from an EMBL/GenBank/DDBJ whole genome shotgun (WGS) entry which is preliminary data.</text>
</comment>